<evidence type="ECO:0000313" key="1">
    <source>
        <dbReference type="EMBL" id="TMR17516.1"/>
    </source>
</evidence>
<dbReference type="RefSeq" id="WP_138668244.1">
    <property type="nucleotide sequence ID" value="NZ_VCKY01000078.1"/>
</dbReference>
<protein>
    <submittedName>
        <fullName evidence="1">Uncharacterized protein</fullName>
    </submittedName>
</protein>
<keyword evidence="2" id="KW-1185">Reference proteome</keyword>
<gene>
    <name evidence="1" type="ORF">ETD86_23100</name>
</gene>
<comment type="caution">
    <text evidence="1">The sequence shown here is derived from an EMBL/GenBank/DDBJ whole genome shotgun (WGS) entry which is preliminary data.</text>
</comment>
<organism evidence="1 2">
    <name type="scientific">Nonomuraea turkmeniaca</name>
    <dbReference type="NCBI Taxonomy" id="103838"/>
    <lineage>
        <taxon>Bacteria</taxon>
        <taxon>Bacillati</taxon>
        <taxon>Actinomycetota</taxon>
        <taxon>Actinomycetes</taxon>
        <taxon>Streptosporangiales</taxon>
        <taxon>Streptosporangiaceae</taxon>
        <taxon>Nonomuraea</taxon>
    </lineage>
</organism>
<proteinExistence type="predicted"/>
<evidence type="ECO:0000313" key="2">
    <source>
        <dbReference type="Proteomes" id="UP000309128"/>
    </source>
</evidence>
<name>A0A5S4FFI2_9ACTN</name>
<sequence>MILIRDFMIARSSDLQSDLWSCWDRSWLLDICDHDCGRWHFRFSCSAAITFELQEGASVATERPPSRLAARHGHRAAGRVLIVEPDDPEQYGVRGEGFTIPSHVVLDPRHHSEPTGEGSQARATVVHAARYDLRVVEVTAQHGDSDQAHWCLARRAPLYAAPAPSIAKLFEDLGCTPGVGQEFALRVRRTAVTLG</sequence>
<dbReference type="AlphaFoldDB" id="A0A5S4FFI2"/>
<dbReference type="EMBL" id="VCKY01000078">
    <property type="protein sequence ID" value="TMR17516.1"/>
    <property type="molecule type" value="Genomic_DNA"/>
</dbReference>
<dbReference type="Proteomes" id="UP000309128">
    <property type="component" value="Unassembled WGS sequence"/>
</dbReference>
<accession>A0A5S4FFI2</accession>
<reference evidence="1 2" key="1">
    <citation type="submission" date="2019-05" db="EMBL/GenBank/DDBJ databases">
        <title>Draft genome sequence of Nonomuraea turkmeniaca DSM 43926.</title>
        <authorList>
            <person name="Saricaoglu S."/>
            <person name="Isik K."/>
        </authorList>
    </citation>
    <scope>NUCLEOTIDE SEQUENCE [LARGE SCALE GENOMIC DNA]</scope>
    <source>
        <strain evidence="1 2">DSM 43926</strain>
    </source>
</reference>